<dbReference type="EMBL" id="AP004622">
    <property type="protein sequence ID" value="BAD09691.1"/>
    <property type="molecule type" value="Genomic_DNA"/>
</dbReference>
<feature type="compositionally biased region" description="Basic residues" evidence="1">
    <location>
        <begin position="15"/>
        <end position="35"/>
    </location>
</feature>
<evidence type="ECO:0000313" key="2">
    <source>
        <dbReference type="EMBL" id="BAD09691.1"/>
    </source>
</evidence>
<accession>Q6ZBK8</accession>
<protein>
    <recommendedName>
        <fullName evidence="4">Retrotransposon protein, putative, Ty3-gypsy subclass</fullName>
    </recommendedName>
</protein>
<feature type="compositionally biased region" description="Basic and acidic residues" evidence="1">
    <location>
        <begin position="126"/>
        <end position="142"/>
    </location>
</feature>
<feature type="compositionally biased region" description="Gly residues" evidence="1">
    <location>
        <begin position="100"/>
        <end position="114"/>
    </location>
</feature>
<gene>
    <name evidence="2" type="primary">P0689E12.14</name>
</gene>
<proteinExistence type="predicted"/>
<reference evidence="3" key="1">
    <citation type="journal article" date="2005" name="Nature">
        <title>The map-based sequence of the rice genome.</title>
        <authorList>
            <consortium name="International rice genome sequencing project (IRGSP)"/>
            <person name="Matsumoto T."/>
            <person name="Wu J."/>
            <person name="Kanamori H."/>
            <person name="Katayose Y."/>
            <person name="Fujisawa M."/>
            <person name="Namiki N."/>
            <person name="Mizuno H."/>
            <person name="Yamamoto K."/>
            <person name="Antonio B.A."/>
            <person name="Baba T."/>
            <person name="Sakata K."/>
            <person name="Nagamura Y."/>
            <person name="Aoki H."/>
            <person name="Arikawa K."/>
            <person name="Arita K."/>
            <person name="Bito T."/>
            <person name="Chiden Y."/>
            <person name="Fujitsuka N."/>
            <person name="Fukunaka R."/>
            <person name="Hamada M."/>
            <person name="Harada C."/>
            <person name="Hayashi A."/>
            <person name="Hijishita S."/>
            <person name="Honda M."/>
            <person name="Hosokawa S."/>
            <person name="Ichikawa Y."/>
            <person name="Idonuma A."/>
            <person name="Iijima M."/>
            <person name="Ikeda M."/>
            <person name="Ikeno M."/>
            <person name="Ito K."/>
            <person name="Ito S."/>
            <person name="Ito T."/>
            <person name="Ito Y."/>
            <person name="Ito Y."/>
            <person name="Iwabuchi A."/>
            <person name="Kamiya K."/>
            <person name="Karasawa W."/>
            <person name="Kurita K."/>
            <person name="Katagiri S."/>
            <person name="Kikuta A."/>
            <person name="Kobayashi H."/>
            <person name="Kobayashi N."/>
            <person name="Machita K."/>
            <person name="Maehara T."/>
            <person name="Masukawa M."/>
            <person name="Mizubayashi T."/>
            <person name="Mukai Y."/>
            <person name="Nagasaki H."/>
            <person name="Nagata Y."/>
            <person name="Naito S."/>
            <person name="Nakashima M."/>
            <person name="Nakama Y."/>
            <person name="Nakamichi Y."/>
            <person name="Nakamura M."/>
            <person name="Meguro A."/>
            <person name="Negishi M."/>
            <person name="Ohta I."/>
            <person name="Ohta T."/>
            <person name="Okamoto M."/>
            <person name="Ono N."/>
            <person name="Saji S."/>
            <person name="Sakaguchi M."/>
            <person name="Sakai K."/>
            <person name="Shibata M."/>
            <person name="Shimokawa T."/>
            <person name="Song J."/>
            <person name="Takazaki Y."/>
            <person name="Terasawa K."/>
            <person name="Tsugane M."/>
            <person name="Tsuji K."/>
            <person name="Ueda S."/>
            <person name="Waki K."/>
            <person name="Yamagata H."/>
            <person name="Yamamoto M."/>
            <person name="Yamamoto S."/>
            <person name="Yamane H."/>
            <person name="Yoshiki S."/>
            <person name="Yoshihara R."/>
            <person name="Yukawa K."/>
            <person name="Zhong H."/>
            <person name="Yano M."/>
            <person name="Yuan Q."/>
            <person name="Ouyang S."/>
            <person name="Liu J."/>
            <person name="Jones K.M."/>
            <person name="Gansberger K."/>
            <person name="Moffat K."/>
            <person name="Hill J."/>
            <person name="Bera J."/>
            <person name="Fadrosh D."/>
            <person name="Jin S."/>
            <person name="Johri S."/>
            <person name="Kim M."/>
            <person name="Overton L."/>
            <person name="Reardon M."/>
            <person name="Tsitrin T."/>
            <person name="Vuong H."/>
            <person name="Weaver B."/>
            <person name="Ciecko A."/>
            <person name="Tallon L."/>
            <person name="Jackson J."/>
            <person name="Pai G."/>
            <person name="Aken S.V."/>
            <person name="Utterback T."/>
            <person name="Reidmuller S."/>
            <person name="Feldblyum T."/>
            <person name="Hsiao J."/>
            <person name="Zismann V."/>
            <person name="Iobst S."/>
            <person name="de Vazeille A.R."/>
            <person name="Buell C.R."/>
            <person name="Ying K."/>
            <person name="Li Y."/>
            <person name="Lu T."/>
            <person name="Huang Y."/>
            <person name="Zhao Q."/>
            <person name="Feng Q."/>
            <person name="Zhang L."/>
            <person name="Zhu J."/>
            <person name="Weng Q."/>
            <person name="Mu J."/>
            <person name="Lu Y."/>
            <person name="Fan D."/>
            <person name="Liu Y."/>
            <person name="Guan J."/>
            <person name="Zhang Y."/>
            <person name="Yu S."/>
            <person name="Liu X."/>
            <person name="Zhang Y."/>
            <person name="Hong G."/>
            <person name="Han B."/>
            <person name="Choisne N."/>
            <person name="Demange N."/>
            <person name="Orjeda G."/>
            <person name="Samain S."/>
            <person name="Cattolico L."/>
            <person name="Pelletier E."/>
            <person name="Couloux A."/>
            <person name="Segurens B."/>
            <person name="Wincker P."/>
            <person name="D'Hont A."/>
            <person name="Scarpelli C."/>
            <person name="Weissenbach J."/>
            <person name="Salanoubat M."/>
            <person name="Quetier F."/>
            <person name="Yu Y."/>
            <person name="Kim H.R."/>
            <person name="Rambo T."/>
            <person name="Currie J."/>
            <person name="Collura K."/>
            <person name="Luo M."/>
            <person name="Yang T."/>
            <person name="Ammiraju J.S.S."/>
            <person name="Engler F."/>
            <person name="Soderlund C."/>
            <person name="Wing R.A."/>
            <person name="Palmer L.E."/>
            <person name="de la Bastide M."/>
            <person name="Spiegel L."/>
            <person name="Nascimento L."/>
            <person name="Zutavern T."/>
            <person name="O'Shaughnessy A."/>
            <person name="Dike S."/>
            <person name="Dedhia N."/>
            <person name="Preston R."/>
            <person name="Balija V."/>
            <person name="McCombie W.R."/>
            <person name="Chow T."/>
            <person name="Chen H."/>
            <person name="Chung M."/>
            <person name="Chen C."/>
            <person name="Shaw J."/>
            <person name="Wu H."/>
            <person name="Hsiao K."/>
            <person name="Chao Y."/>
            <person name="Chu M."/>
            <person name="Cheng C."/>
            <person name="Hour A."/>
            <person name="Lee P."/>
            <person name="Lin S."/>
            <person name="Lin Y."/>
            <person name="Liou J."/>
            <person name="Liu S."/>
            <person name="Hsing Y."/>
            <person name="Raghuvanshi S."/>
            <person name="Mohanty A."/>
            <person name="Bharti A.K."/>
            <person name="Gaur A."/>
            <person name="Gupta V."/>
            <person name="Kumar D."/>
            <person name="Ravi V."/>
            <person name="Vij S."/>
            <person name="Kapur A."/>
            <person name="Khurana P."/>
            <person name="Khurana P."/>
            <person name="Khurana J.P."/>
            <person name="Tyagi A.K."/>
            <person name="Gaikwad K."/>
            <person name="Singh A."/>
            <person name="Dalal V."/>
            <person name="Srivastava S."/>
            <person name="Dixit A."/>
            <person name="Pal A.K."/>
            <person name="Ghazi I.A."/>
            <person name="Yadav M."/>
            <person name="Pandit A."/>
            <person name="Bhargava A."/>
            <person name="Sureshbabu K."/>
            <person name="Batra K."/>
            <person name="Sharma T.R."/>
            <person name="Mohapatra T."/>
            <person name="Singh N.K."/>
            <person name="Messing J."/>
            <person name="Nelson A.B."/>
            <person name="Fuks G."/>
            <person name="Kavchok S."/>
            <person name="Keizer G."/>
            <person name="Linton E."/>
            <person name="Llaca V."/>
            <person name="Song R."/>
            <person name="Tanyolac B."/>
            <person name="Young S."/>
            <person name="Ho-Il K."/>
            <person name="Hahn J.H."/>
            <person name="Sangsakoo G."/>
            <person name="Vanavichit A."/>
            <person name="de Mattos Luiz.A.T."/>
            <person name="Zimmer P.D."/>
            <person name="Malone G."/>
            <person name="Dellagostin O."/>
            <person name="de Oliveira A.C."/>
            <person name="Bevan M."/>
            <person name="Bancroft I."/>
            <person name="Minx P."/>
            <person name="Cordum H."/>
            <person name="Wilson R."/>
            <person name="Cheng Z."/>
            <person name="Jin W."/>
            <person name="Jiang J."/>
            <person name="Leong S.A."/>
            <person name="Iwama H."/>
            <person name="Gojobori T."/>
            <person name="Itoh T."/>
            <person name="Niimura Y."/>
            <person name="Fujii Y."/>
            <person name="Habara T."/>
            <person name="Sakai H."/>
            <person name="Sato Y."/>
            <person name="Wilson G."/>
            <person name="Kumar K."/>
            <person name="McCouch S."/>
            <person name="Juretic N."/>
            <person name="Hoen D."/>
            <person name="Wright S."/>
            <person name="Bruskiewich R."/>
            <person name="Bureau T."/>
            <person name="Miyao A."/>
            <person name="Hirochika H."/>
            <person name="Nishikawa T."/>
            <person name="Kadowaki K."/>
            <person name="Sugiura M."/>
            <person name="Burr B."/>
            <person name="Sasaki T."/>
        </authorList>
    </citation>
    <scope>NUCLEOTIDE SEQUENCE [LARGE SCALE GENOMIC DNA]</scope>
    <source>
        <strain evidence="3">cv. Nipponbare</strain>
    </source>
</reference>
<reference evidence="3" key="2">
    <citation type="journal article" date="2008" name="Nucleic Acids Res.">
        <title>The rice annotation project database (RAP-DB): 2008 update.</title>
        <authorList>
            <consortium name="The rice annotation project (RAP)"/>
        </authorList>
    </citation>
    <scope>GENOME REANNOTATION</scope>
    <source>
        <strain evidence="3">cv. Nipponbare</strain>
    </source>
</reference>
<feature type="region of interest" description="Disordered" evidence="1">
    <location>
        <begin position="1"/>
        <end position="77"/>
    </location>
</feature>
<dbReference type="AlphaFoldDB" id="Q6ZBK8"/>
<feature type="compositionally biased region" description="Basic and acidic residues" evidence="1">
    <location>
        <begin position="36"/>
        <end position="50"/>
    </location>
</feature>
<dbReference type="Proteomes" id="UP000000763">
    <property type="component" value="Chromosome 8"/>
</dbReference>
<evidence type="ECO:0000256" key="1">
    <source>
        <dbReference type="SAM" id="MobiDB-lite"/>
    </source>
</evidence>
<evidence type="ECO:0008006" key="4">
    <source>
        <dbReference type="Google" id="ProtNLM"/>
    </source>
</evidence>
<name>Q6ZBK8_ORYSJ</name>
<evidence type="ECO:0000313" key="3">
    <source>
        <dbReference type="Proteomes" id="UP000000763"/>
    </source>
</evidence>
<feature type="region of interest" description="Disordered" evidence="1">
    <location>
        <begin position="94"/>
        <end position="142"/>
    </location>
</feature>
<sequence>MATARTRARVAGNSNRRRRRRREGGGAKRRLGRRGRGIEGRGMPHREWPARRKTTANGDGDHGQTAATGGRAANLDGGGVDGVALDLANPTAATARCGGEPSGGRSGGKGGGGWVHSARAMGSTREFGEMGKKREGATAELK</sequence>
<organism evidence="2 3">
    <name type="scientific">Oryza sativa subsp. japonica</name>
    <name type="common">Rice</name>
    <dbReference type="NCBI Taxonomy" id="39947"/>
    <lineage>
        <taxon>Eukaryota</taxon>
        <taxon>Viridiplantae</taxon>
        <taxon>Streptophyta</taxon>
        <taxon>Embryophyta</taxon>
        <taxon>Tracheophyta</taxon>
        <taxon>Spermatophyta</taxon>
        <taxon>Magnoliopsida</taxon>
        <taxon>Liliopsida</taxon>
        <taxon>Poales</taxon>
        <taxon>Poaceae</taxon>
        <taxon>BOP clade</taxon>
        <taxon>Oryzoideae</taxon>
        <taxon>Oryzeae</taxon>
        <taxon>Oryzinae</taxon>
        <taxon>Oryza</taxon>
        <taxon>Oryza sativa</taxon>
    </lineage>
</organism>